<evidence type="ECO:0000313" key="5">
    <source>
        <dbReference type="Proteomes" id="UP001554567"/>
    </source>
</evidence>
<dbReference type="Proteomes" id="UP001554567">
    <property type="component" value="Unassembled WGS sequence"/>
</dbReference>
<evidence type="ECO:0000256" key="1">
    <source>
        <dbReference type="SAM" id="MobiDB-lite"/>
    </source>
</evidence>
<accession>A0ABV3N6X9</accession>
<protein>
    <submittedName>
        <fullName evidence="4">DUF2786 domain-containing protein</fullName>
    </submittedName>
</protein>
<name>A0ABV3N6X9_9GAMM</name>
<evidence type="ECO:0000259" key="2">
    <source>
        <dbReference type="Pfam" id="PF10979"/>
    </source>
</evidence>
<feature type="domain" description="DUF7168" evidence="3">
    <location>
        <begin position="58"/>
        <end position="189"/>
    </location>
</feature>
<evidence type="ECO:0000259" key="3">
    <source>
        <dbReference type="Pfam" id="PF23771"/>
    </source>
</evidence>
<dbReference type="EMBL" id="JBFKZN010000014">
    <property type="protein sequence ID" value="MEW5291536.1"/>
    <property type="molecule type" value="Genomic_DNA"/>
</dbReference>
<feature type="region of interest" description="Disordered" evidence="1">
    <location>
        <begin position="220"/>
        <end position="240"/>
    </location>
</feature>
<dbReference type="Pfam" id="PF10979">
    <property type="entry name" value="DUF2786"/>
    <property type="match status" value="1"/>
</dbReference>
<dbReference type="Pfam" id="PF23771">
    <property type="entry name" value="DUF7168"/>
    <property type="match status" value="1"/>
</dbReference>
<sequence>MNNPRRQARLLNLVRKLLALSRNNNNAHEAGLALQRAQQLMARYGISELDADLATVKEMASSTAPSEAKKVPEWMISLVRCVSHGFGCRAYYSWRLTSSGYSRSVTFYGFSEKPEIAAYAFDVLTRQLKDAVSSYLSTQSKKLKLATRRARAEQFRDGWVSGVRRVIRLHTVPAKEQQILNHWLESQEMKTVATRELKSCRGASLAREQGYQAGRNARLHQGVSGQGQQAIGYRQDNRGK</sequence>
<gene>
    <name evidence="4" type="ORF">ABW286_20550</name>
</gene>
<dbReference type="InterPro" id="IPR016868">
    <property type="entry name" value="Phage_B3_Orf5"/>
</dbReference>
<comment type="caution">
    <text evidence="4">The sequence shown here is derived from an EMBL/GenBank/DDBJ whole genome shotgun (WGS) entry which is preliminary data.</text>
</comment>
<dbReference type="InterPro" id="IPR024498">
    <property type="entry name" value="DUF2786"/>
</dbReference>
<organism evidence="4 5">
    <name type="scientific">Erwinia papayae</name>
    <dbReference type="NCBI Taxonomy" id="206499"/>
    <lineage>
        <taxon>Bacteria</taxon>
        <taxon>Pseudomonadati</taxon>
        <taxon>Pseudomonadota</taxon>
        <taxon>Gammaproteobacteria</taxon>
        <taxon>Enterobacterales</taxon>
        <taxon>Erwiniaceae</taxon>
        <taxon>Erwinia</taxon>
    </lineage>
</organism>
<evidence type="ECO:0000313" key="4">
    <source>
        <dbReference type="EMBL" id="MEW5291536.1"/>
    </source>
</evidence>
<dbReference type="InterPro" id="IPR055592">
    <property type="entry name" value="DUF7168"/>
</dbReference>
<reference evidence="4 5" key="1">
    <citation type="submission" date="2024-07" db="EMBL/GenBank/DDBJ databases">
        <authorList>
            <person name="Dulla G.F.J."/>
            <person name="Delorm J.G."/>
        </authorList>
    </citation>
    <scope>NUCLEOTIDE SEQUENCE [LARGE SCALE GENOMIC DNA]</scope>
    <source>
        <strain evidence="4 5">JGD 233</strain>
    </source>
</reference>
<proteinExistence type="predicted"/>
<dbReference type="RefSeq" id="WP_367168550.1">
    <property type="nucleotide sequence ID" value="NZ_JBFKZN010000014.1"/>
</dbReference>
<keyword evidence="5" id="KW-1185">Reference proteome</keyword>
<dbReference type="PIRSF" id="PIRSF028111">
    <property type="entry name" value="UCP028111"/>
    <property type="match status" value="1"/>
</dbReference>
<feature type="domain" description="DUF2786" evidence="2">
    <location>
        <begin position="10"/>
        <end position="48"/>
    </location>
</feature>